<keyword evidence="2" id="KW-1185">Reference proteome</keyword>
<comment type="caution">
    <text evidence="1">The sequence shown here is derived from an EMBL/GenBank/DDBJ whole genome shotgun (WGS) entry which is preliminary data.</text>
</comment>
<organism evidence="1 2">
    <name type="scientific">Entomophthora muscae</name>
    <dbReference type="NCBI Taxonomy" id="34485"/>
    <lineage>
        <taxon>Eukaryota</taxon>
        <taxon>Fungi</taxon>
        <taxon>Fungi incertae sedis</taxon>
        <taxon>Zoopagomycota</taxon>
        <taxon>Entomophthoromycotina</taxon>
        <taxon>Entomophthoromycetes</taxon>
        <taxon>Entomophthorales</taxon>
        <taxon>Entomophthoraceae</taxon>
        <taxon>Entomophthora</taxon>
    </lineage>
</organism>
<gene>
    <name evidence="1" type="ORF">DSO57_1034122</name>
</gene>
<sequence length="275" mass="31149">MESQTLRNKILIIGRSSQAKQSIVKELFVLSNQKVPKELESENCLDESALSLPFKIDNKYYSANLDLWIDSEPDAPGTEVVVAYEPIAQLIDAIIFVYTNHDSTSFTDIFPWSEFVKKWEPAVALCIQSPSDKECVNQESTEPFDWCIENGFEFIDLTTEDSDAGDITRIYEALESNLWEGLTRKEATSVASQPHVEHLLPDHEGDLPSCEEIDFMRKRIFSGIDSDPFSEIQRLREHALTLSDAERRVLAAKVALSFGDEMGSDSDEHQFPSEF</sequence>
<dbReference type="Proteomes" id="UP001165960">
    <property type="component" value="Unassembled WGS sequence"/>
</dbReference>
<proteinExistence type="predicted"/>
<dbReference type="EMBL" id="QTSX02006669">
    <property type="protein sequence ID" value="KAJ9052433.1"/>
    <property type="molecule type" value="Genomic_DNA"/>
</dbReference>
<name>A0ACC2RQX5_9FUNG</name>
<reference evidence="1" key="1">
    <citation type="submission" date="2022-04" db="EMBL/GenBank/DDBJ databases">
        <title>Genome of the entomopathogenic fungus Entomophthora muscae.</title>
        <authorList>
            <person name="Elya C."/>
            <person name="Lovett B.R."/>
            <person name="Lee E."/>
            <person name="Macias A.M."/>
            <person name="Hajek A.E."/>
            <person name="De Bivort B.L."/>
            <person name="Kasson M.T."/>
            <person name="De Fine Licht H.H."/>
            <person name="Stajich J.E."/>
        </authorList>
    </citation>
    <scope>NUCLEOTIDE SEQUENCE</scope>
    <source>
        <strain evidence="1">Berkeley</strain>
    </source>
</reference>
<accession>A0ACC2RQX5</accession>
<evidence type="ECO:0000313" key="2">
    <source>
        <dbReference type="Proteomes" id="UP001165960"/>
    </source>
</evidence>
<evidence type="ECO:0000313" key="1">
    <source>
        <dbReference type="EMBL" id="KAJ9052433.1"/>
    </source>
</evidence>
<protein>
    <submittedName>
        <fullName evidence="1">Uncharacterized protein</fullName>
    </submittedName>
</protein>